<dbReference type="InterPro" id="IPR036188">
    <property type="entry name" value="FAD/NAD-bd_sf"/>
</dbReference>
<keyword evidence="4" id="KW-1185">Reference proteome</keyword>
<dbReference type="PIRSF" id="PIRSF038984">
    <property type="entry name" value="FAD_binding_protein"/>
    <property type="match status" value="1"/>
</dbReference>
<dbReference type="InterPro" id="IPR028348">
    <property type="entry name" value="FAD-binding_protein"/>
</dbReference>
<dbReference type="Proteomes" id="UP000249720">
    <property type="component" value="Unassembled WGS sequence"/>
</dbReference>
<sequence length="552" mass="61423">MQKKIVLRLTPDEAANEKAIESHLVQQLGIPPTRIYGYFIEKESIDARSRKQIWINKTLHVFVDEPFVNRSIQHIEYSSVHNAAHKVLIIGAGPAGLFAALKLIEHGIQPIILERGKSVRERRRDLAKLNKEGIVNEDSNYCFGEGGAGTYSDGKLYTRSNKRGSIDSILQRFVQFGADEKILYQSHPHIGTNKLPHIIAAMRQQIIDAGGLCFFEQRVTDFVIEHNVIKGVITANCQQWHGNAVILATGHSARDIFHLFFRKGLAIEAKPFALGVRVEHPQALIDAIQYHCPLPTAFPAHSERNAHLPPAAYSLVEQVNDRGVFSFCMCPGGIIAPAATSPNELVVNGWSPSKRNNPFANSGMVVQVNEADAGQWLQKHKQWLQLQMQEKMYAKKEHYLQHPLLLLFFQQWVEQQAYAAGGGKFVAPAQRMVDFVNNKISTQLPECSYIPGVQSASLQTVLPDFIHQSLQKGFYQFGKKMHGYYTNEALVVATESRTSSPVRIPRKTENLQHIQVKNLYPCGEGAGYAGGIVSAAMDGELVAATIAATLHL</sequence>
<feature type="domain" description="FAD-binding" evidence="1">
    <location>
        <begin position="86"/>
        <end position="118"/>
    </location>
</feature>
<evidence type="ECO:0000313" key="3">
    <source>
        <dbReference type="EMBL" id="PZX64683.1"/>
    </source>
</evidence>
<dbReference type="PANTHER" id="PTHR42842">
    <property type="entry name" value="FAD/NAD(P)-BINDING OXIDOREDUCTASE"/>
    <property type="match status" value="1"/>
</dbReference>
<dbReference type="AlphaFoldDB" id="A0A2W7RVE5"/>
<dbReference type="Gene3D" id="3.50.50.60">
    <property type="entry name" value="FAD/NAD(P)-binding domain"/>
    <property type="match status" value="2"/>
</dbReference>
<dbReference type="InterPro" id="IPR002938">
    <property type="entry name" value="FAD-bd"/>
</dbReference>
<name>A0A2W7RVE5_9BACT</name>
<dbReference type="Gene3D" id="3.30.70.2700">
    <property type="match status" value="1"/>
</dbReference>
<dbReference type="SUPFAM" id="SSF51905">
    <property type="entry name" value="FAD/NAD(P)-binding domain"/>
    <property type="match status" value="1"/>
</dbReference>
<dbReference type="PRINTS" id="PR00419">
    <property type="entry name" value="ADXRDTASE"/>
</dbReference>
<organism evidence="3 4">
    <name type="scientific">Hydrotalea sandarakina</name>
    <dbReference type="NCBI Taxonomy" id="1004304"/>
    <lineage>
        <taxon>Bacteria</taxon>
        <taxon>Pseudomonadati</taxon>
        <taxon>Bacteroidota</taxon>
        <taxon>Chitinophagia</taxon>
        <taxon>Chitinophagales</taxon>
        <taxon>Chitinophagaceae</taxon>
        <taxon>Hydrotalea</taxon>
    </lineage>
</organism>
<dbReference type="Pfam" id="PF21688">
    <property type="entry name" value="FAD-depend_C"/>
    <property type="match status" value="1"/>
</dbReference>
<reference evidence="3 4" key="1">
    <citation type="submission" date="2018-06" db="EMBL/GenBank/DDBJ databases">
        <title>Genomic Encyclopedia of Archaeal and Bacterial Type Strains, Phase II (KMG-II): from individual species to whole genera.</title>
        <authorList>
            <person name="Goeker M."/>
        </authorList>
    </citation>
    <scope>NUCLEOTIDE SEQUENCE [LARGE SCALE GENOMIC DNA]</scope>
    <source>
        <strain evidence="3 4">DSM 23241</strain>
    </source>
</reference>
<dbReference type="OrthoDB" id="9772594at2"/>
<dbReference type="EMBL" id="QKZV01000002">
    <property type="protein sequence ID" value="PZX64683.1"/>
    <property type="molecule type" value="Genomic_DNA"/>
</dbReference>
<accession>A0A2W7RVE5</accession>
<feature type="domain" description="FAD-dependent protein C-terminal" evidence="2">
    <location>
        <begin position="271"/>
        <end position="498"/>
    </location>
</feature>
<protein>
    <submittedName>
        <fullName evidence="3">Uncharacterized protein</fullName>
    </submittedName>
</protein>
<gene>
    <name evidence="3" type="ORF">LX80_00883</name>
</gene>
<evidence type="ECO:0000313" key="4">
    <source>
        <dbReference type="Proteomes" id="UP000249720"/>
    </source>
</evidence>
<dbReference type="PANTHER" id="PTHR42842:SF3">
    <property type="entry name" value="FAD_NAD(P)-BINDING OXIDOREDUCTASE FAMILY PROTEIN"/>
    <property type="match status" value="1"/>
</dbReference>
<comment type="caution">
    <text evidence="3">The sequence shown here is derived from an EMBL/GenBank/DDBJ whole genome shotgun (WGS) entry which is preliminary data.</text>
</comment>
<evidence type="ECO:0000259" key="2">
    <source>
        <dbReference type="Pfam" id="PF21688"/>
    </source>
</evidence>
<dbReference type="GO" id="GO:0071949">
    <property type="term" value="F:FAD binding"/>
    <property type="evidence" value="ECO:0007669"/>
    <property type="project" value="InterPro"/>
</dbReference>
<evidence type="ECO:0000259" key="1">
    <source>
        <dbReference type="Pfam" id="PF01494"/>
    </source>
</evidence>
<proteinExistence type="predicted"/>
<dbReference type="InterPro" id="IPR049516">
    <property type="entry name" value="FAD-depend_C"/>
</dbReference>
<dbReference type="Pfam" id="PF01494">
    <property type="entry name" value="FAD_binding_3"/>
    <property type="match status" value="1"/>
</dbReference>
<dbReference type="RefSeq" id="WP_111293837.1">
    <property type="nucleotide sequence ID" value="NZ_QKZV01000002.1"/>
</dbReference>